<evidence type="ECO:0000313" key="2">
    <source>
        <dbReference type="EMBL" id="MBB5283799.1"/>
    </source>
</evidence>
<name>A0A840TVX0_9BACT</name>
<organism evidence="2 3">
    <name type="scientific">Rhabdobacter roseus</name>
    <dbReference type="NCBI Taxonomy" id="1655419"/>
    <lineage>
        <taxon>Bacteria</taxon>
        <taxon>Pseudomonadati</taxon>
        <taxon>Bacteroidota</taxon>
        <taxon>Cytophagia</taxon>
        <taxon>Cytophagales</taxon>
        <taxon>Cytophagaceae</taxon>
        <taxon>Rhabdobacter</taxon>
    </lineage>
</organism>
<comment type="caution">
    <text evidence="2">The sequence shown here is derived from an EMBL/GenBank/DDBJ whole genome shotgun (WGS) entry which is preliminary data.</text>
</comment>
<accession>A0A840TVX0</accession>
<feature type="chain" id="PRO_5032346063" evidence="1">
    <location>
        <begin position="20"/>
        <end position="168"/>
    </location>
</feature>
<dbReference type="PROSITE" id="PS51257">
    <property type="entry name" value="PROKAR_LIPOPROTEIN"/>
    <property type="match status" value="1"/>
</dbReference>
<dbReference type="EMBL" id="JACHGF010000002">
    <property type="protein sequence ID" value="MBB5283799.1"/>
    <property type="molecule type" value="Genomic_DNA"/>
</dbReference>
<dbReference type="Proteomes" id="UP000557307">
    <property type="component" value="Unassembled WGS sequence"/>
</dbReference>
<dbReference type="AlphaFoldDB" id="A0A840TVX0"/>
<protein>
    <submittedName>
        <fullName evidence="2">Uncharacterized protein</fullName>
    </submittedName>
</protein>
<evidence type="ECO:0000256" key="1">
    <source>
        <dbReference type="SAM" id="SignalP"/>
    </source>
</evidence>
<reference evidence="2 3" key="1">
    <citation type="submission" date="2020-08" db="EMBL/GenBank/DDBJ databases">
        <title>Genomic Encyclopedia of Type Strains, Phase IV (KMG-IV): sequencing the most valuable type-strain genomes for metagenomic binning, comparative biology and taxonomic classification.</title>
        <authorList>
            <person name="Goeker M."/>
        </authorList>
    </citation>
    <scope>NUCLEOTIDE SEQUENCE [LARGE SCALE GENOMIC DNA]</scope>
    <source>
        <strain evidence="2 3">DSM 105074</strain>
    </source>
</reference>
<sequence length="168" mass="18404">MRVLFFVLFLNLGTLGTLACTSQPARTEQASRLPSTSPDTAAPRAVVQIHEIAKQTQEDIELILGKVGSLEASADGFAGCLTCQKYTYQQGTVEIVYINDAADWIRVRPPAPRLVADALAVLGLPERAPDFSEKTTKRWENHEGLRQITVHHQPDGTITEIIVKAITP</sequence>
<keyword evidence="3" id="KW-1185">Reference proteome</keyword>
<evidence type="ECO:0000313" key="3">
    <source>
        <dbReference type="Proteomes" id="UP000557307"/>
    </source>
</evidence>
<proteinExistence type="predicted"/>
<dbReference type="RefSeq" id="WP_184173482.1">
    <property type="nucleotide sequence ID" value="NZ_JACHGF010000002.1"/>
</dbReference>
<gene>
    <name evidence="2" type="ORF">HNQ92_001925</name>
</gene>
<keyword evidence="1" id="KW-0732">Signal</keyword>
<feature type="signal peptide" evidence="1">
    <location>
        <begin position="1"/>
        <end position="19"/>
    </location>
</feature>